<keyword evidence="2 7" id="KW-0812">Transmembrane</keyword>
<dbReference type="EMBL" id="RQPI01000008">
    <property type="protein sequence ID" value="RQW10624.1"/>
    <property type="molecule type" value="Genomic_DNA"/>
</dbReference>
<keyword evidence="4 10" id="KW-0067">ATP-binding</keyword>
<feature type="transmembrane region" description="Helical" evidence="7">
    <location>
        <begin position="168"/>
        <end position="185"/>
    </location>
</feature>
<keyword evidence="3" id="KW-0547">Nucleotide-binding</keyword>
<evidence type="ECO:0000256" key="6">
    <source>
        <dbReference type="ARBA" id="ARBA00023136"/>
    </source>
</evidence>
<dbReference type="InterPro" id="IPR003593">
    <property type="entry name" value="AAA+_ATPase"/>
</dbReference>
<dbReference type="Gene3D" id="3.40.50.300">
    <property type="entry name" value="P-loop containing nucleotide triphosphate hydrolases"/>
    <property type="match status" value="1"/>
</dbReference>
<dbReference type="GO" id="GO:0034040">
    <property type="term" value="F:ATPase-coupled lipid transmembrane transporter activity"/>
    <property type="evidence" value="ECO:0007669"/>
    <property type="project" value="TreeGrafter"/>
</dbReference>
<evidence type="ECO:0000313" key="11">
    <source>
        <dbReference type="Proteomes" id="UP000282529"/>
    </source>
</evidence>
<evidence type="ECO:0000259" key="9">
    <source>
        <dbReference type="PROSITE" id="PS50929"/>
    </source>
</evidence>
<evidence type="ECO:0000256" key="5">
    <source>
        <dbReference type="ARBA" id="ARBA00022989"/>
    </source>
</evidence>
<protein>
    <submittedName>
        <fullName evidence="10">ABC transporter ATP-binding protein</fullName>
    </submittedName>
</protein>
<dbReference type="SMART" id="SM00382">
    <property type="entry name" value="AAA"/>
    <property type="match status" value="1"/>
</dbReference>
<dbReference type="PROSITE" id="PS50893">
    <property type="entry name" value="ABC_TRANSPORTER_2"/>
    <property type="match status" value="1"/>
</dbReference>
<dbReference type="Proteomes" id="UP000282529">
    <property type="component" value="Unassembled WGS sequence"/>
</dbReference>
<dbReference type="CDD" id="cd07346">
    <property type="entry name" value="ABC_6TM_exporters"/>
    <property type="match status" value="1"/>
</dbReference>
<feature type="transmembrane region" description="Helical" evidence="7">
    <location>
        <begin position="262"/>
        <end position="287"/>
    </location>
</feature>
<dbReference type="GO" id="GO:0005524">
    <property type="term" value="F:ATP binding"/>
    <property type="evidence" value="ECO:0007669"/>
    <property type="project" value="UniProtKB-KW"/>
</dbReference>
<evidence type="ECO:0000259" key="8">
    <source>
        <dbReference type="PROSITE" id="PS50893"/>
    </source>
</evidence>
<dbReference type="PROSITE" id="PS50929">
    <property type="entry name" value="ABC_TM1F"/>
    <property type="match status" value="1"/>
</dbReference>
<feature type="domain" description="ABC transporter" evidence="8">
    <location>
        <begin position="342"/>
        <end position="568"/>
    </location>
</feature>
<proteinExistence type="predicted"/>
<dbReference type="InterPro" id="IPR027417">
    <property type="entry name" value="P-loop_NTPase"/>
</dbReference>
<comment type="caution">
    <text evidence="10">The sequence shown here is derived from an EMBL/GenBank/DDBJ whole genome shotgun (WGS) entry which is preliminary data.</text>
</comment>
<dbReference type="Pfam" id="PF00005">
    <property type="entry name" value="ABC_tran"/>
    <property type="match status" value="1"/>
</dbReference>
<feature type="transmembrane region" description="Helical" evidence="7">
    <location>
        <begin position="24"/>
        <end position="46"/>
    </location>
</feature>
<dbReference type="Gene3D" id="1.20.1560.10">
    <property type="entry name" value="ABC transporter type 1, transmembrane domain"/>
    <property type="match status" value="1"/>
</dbReference>
<dbReference type="RefSeq" id="WP_124696372.1">
    <property type="nucleotide sequence ID" value="NZ_JBHUFE010000010.1"/>
</dbReference>
<gene>
    <name evidence="10" type="ORF">EH198_15320</name>
</gene>
<dbReference type="SUPFAM" id="SSF52540">
    <property type="entry name" value="P-loop containing nucleoside triphosphate hydrolases"/>
    <property type="match status" value="1"/>
</dbReference>
<reference evidence="10 11" key="1">
    <citation type="submission" date="2018-11" db="EMBL/GenBank/DDBJ databases">
        <title>Genome sequence of strain 7197.</title>
        <authorList>
            <person name="Gao J."/>
            <person name="Sun J."/>
        </authorList>
    </citation>
    <scope>NUCLEOTIDE SEQUENCE [LARGE SCALE GENOMIC DNA]</scope>
    <source>
        <strain evidence="10 11">7197</strain>
    </source>
</reference>
<dbReference type="Pfam" id="PF00664">
    <property type="entry name" value="ABC_membrane"/>
    <property type="match status" value="1"/>
</dbReference>
<evidence type="ECO:0000256" key="7">
    <source>
        <dbReference type="SAM" id="Phobius"/>
    </source>
</evidence>
<dbReference type="AlphaFoldDB" id="A0A3N9P6A7"/>
<dbReference type="OrthoDB" id="9771903at2"/>
<dbReference type="InterPro" id="IPR011527">
    <property type="entry name" value="ABC1_TM_dom"/>
</dbReference>
<dbReference type="SUPFAM" id="SSF90123">
    <property type="entry name" value="ABC transporter transmembrane region"/>
    <property type="match status" value="1"/>
</dbReference>
<comment type="subcellular location">
    <subcellularLocation>
        <location evidence="1">Cell membrane</location>
        <topology evidence="1">Multi-pass membrane protein</topology>
    </subcellularLocation>
</comment>
<keyword evidence="5 7" id="KW-1133">Transmembrane helix</keyword>
<name>A0A3N9P6A7_9BACL</name>
<sequence length="568" mass="62956">MNKLRHLFNTDIYRWLTQCMKRKWGALSAIILLNVIISLSGAALAIVSKQVIDHAVQSSMRLSGVYAIAFALILILQLGLSSLLTLRTVKLREAVNNDLQRSFMDRLYRTEWSAAGKYHSGDLLTHLTSDSANVTDGLINTLPNIVALIVQFAAAFFTLLYFDKTLALFAFVLGPVSVLISWYIGSKLKKMQHQIQAAESRYRSLLHECVQNLLIVKTFENEKNSLEKVQSSQQDRLFWILKRTRFNAAADLTMGIGYRLGFFLAFIWGAFRISTGAASFGMFTAFLQLVGQIQGPLEGLARTFPILIAMVTSAERLIVFQKLQPEAKKETSPAVKESLSELRMEHVAYSYESNKPILTDVSLRIQPGELVALIGTSGEGKTTLLRLLLALLEPQSGNISIIGKDREPVSLSADTRSYFSYVPQGNTLFSGTIADNLRIGNPAATEEEIHAAIETACALSFIEKLPYGIHTVIGEHGSGLSEGQAQRIAIARALLRPAPILLLDEATSALDMDTEWAVLQNIRNSQPPRTCIAITHRLSVFDVCDHIYRLSGGVLYQEETASPYFQKL</sequence>
<evidence type="ECO:0000256" key="3">
    <source>
        <dbReference type="ARBA" id="ARBA00022741"/>
    </source>
</evidence>
<dbReference type="GO" id="GO:0005886">
    <property type="term" value="C:plasma membrane"/>
    <property type="evidence" value="ECO:0007669"/>
    <property type="project" value="UniProtKB-SubCell"/>
</dbReference>
<keyword evidence="6 7" id="KW-0472">Membrane</keyword>
<evidence type="ECO:0000256" key="2">
    <source>
        <dbReference type="ARBA" id="ARBA00022692"/>
    </source>
</evidence>
<dbReference type="GO" id="GO:0140359">
    <property type="term" value="F:ABC-type transporter activity"/>
    <property type="evidence" value="ECO:0007669"/>
    <property type="project" value="InterPro"/>
</dbReference>
<feature type="domain" description="ABC transmembrane type-1" evidence="9">
    <location>
        <begin position="29"/>
        <end position="309"/>
    </location>
</feature>
<dbReference type="GO" id="GO:0016887">
    <property type="term" value="F:ATP hydrolysis activity"/>
    <property type="evidence" value="ECO:0007669"/>
    <property type="project" value="InterPro"/>
</dbReference>
<evidence type="ECO:0000256" key="4">
    <source>
        <dbReference type="ARBA" id="ARBA00022840"/>
    </source>
</evidence>
<evidence type="ECO:0000256" key="1">
    <source>
        <dbReference type="ARBA" id="ARBA00004651"/>
    </source>
</evidence>
<dbReference type="InterPro" id="IPR036640">
    <property type="entry name" value="ABC1_TM_sf"/>
</dbReference>
<feature type="transmembrane region" description="Helical" evidence="7">
    <location>
        <begin position="145"/>
        <end position="162"/>
    </location>
</feature>
<dbReference type="PANTHER" id="PTHR24221:SF654">
    <property type="entry name" value="ATP-BINDING CASSETTE SUB-FAMILY B MEMBER 6"/>
    <property type="match status" value="1"/>
</dbReference>
<feature type="transmembrane region" description="Helical" evidence="7">
    <location>
        <begin position="66"/>
        <end position="86"/>
    </location>
</feature>
<dbReference type="InterPro" id="IPR039421">
    <property type="entry name" value="Type_1_exporter"/>
</dbReference>
<dbReference type="InterPro" id="IPR003439">
    <property type="entry name" value="ABC_transporter-like_ATP-bd"/>
</dbReference>
<keyword evidence="11" id="KW-1185">Reference proteome</keyword>
<evidence type="ECO:0000313" key="10">
    <source>
        <dbReference type="EMBL" id="RQW10624.1"/>
    </source>
</evidence>
<accession>A0A3N9P6A7</accession>
<organism evidence="10 11">
    <name type="scientific">Paenibacillus rhizophilus</name>
    <dbReference type="NCBI Taxonomy" id="1850366"/>
    <lineage>
        <taxon>Bacteria</taxon>
        <taxon>Bacillati</taxon>
        <taxon>Bacillota</taxon>
        <taxon>Bacilli</taxon>
        <taxon>Bacillales</taxon>
        <taxon>Paenibacillaceae</taxon>
        <taxon>Paenibacillus</taxon>
    </lineage>
</organism>
<dbReference type="PANTHER" id="PTHR24221">
    <property type="entry name" value="ATP-BINDING CASSETTE SUB-FAMILY B"/>
    <property type="match status" value="1"/>
</dbReference>